<feature type="transmembrane region" description="Helical" evidence="2">
    <location>
        <begin position="263"/>
        <end position="282"/>
    </location>
</feature>
<feature type="transmembrane region" description="Helical" evidence="2">
    <location>
        <begin position="59"/>
        <end position="83"/>
    </location>
</feature>
<feature type="transmembrane region" description="Helical" evidence="2">
    <location>
        <begin position="104"/>
        <end position="124"/>
    </location>
</feature>
<reference evidence="3" key="1">
    <citation type="journal article" date="2021" name="IMA Fungus">
        <title>Genomic characterization of three marine fungi, including Emericellopsis atlantica sp. nov. with signatures of a generalist lifestyle and marine biomass degradation.</title>
        <authorList>
            <person name="Hagestad O.C."/>
            <person name="Hou L."/>
            <person name="Andersen J.H."/>
            <person name="Hansen E.H."/>
            <person name="Altermark B."/>
            <person name="Li C."/>
            <person name="Kuhnert E."/>
            <person name="Cox R.J."/>
            <person name="Crous P.W."/>
            <person name="Spatafora J.W."/>
            <person name="Lail K."/>
            <person name="Amirebrahimi M."/>
            <person name="Lipzen A."/>
            <person name="Pangilinan J."/>
            <person name="Andreopoulos W."/>
            <person name="Hayes R.D."/>
            <person name="Ng V."/>
            <person name="Grigoriev I.V."/>
            <person name="Jackson S.A."/>
            <person name="Sutton T.D.S."/>
            <person name="Dobson A.D.W."/>
            <person name="Rama T."/>
        </authorList>
    </citation>
    <scope>NUCLEOTIDE SEQUENCE</scope>
    <source>
        <strain evidence="3">TRa3180A</strain>
    </source>
</reference>
<protein>
    <submittedName>
        <fullName evidence="3">Uncharacterized protein</fullName>
    </submittedName>
</protein>
<dbReference type="OrthoDB" id="5368516at2759"/>
<gene>
    <name evidence="3" type="ORF">BJ878DRAFT_281804</name>
</gene>
<feature type="compositionally biased region" description="Polar residues" evidence="1">
    <location>
        <begin position="610"/>
        <end position="631"/>
    </location>
</feature>
<feature type="region of interest" description="Disordered" evidence="1">
    <location>
        <begin position="423"/>
        <end position="456"/>
    </location>
</feature>
<keyword evidence="4" id="KW-1185">Reference proteome</keyword>
<dbReference type="Proteomes" id="UP000887226">
    <property type="component" value="Unassembled WGS sequence"/>
</dbReference>
<feature type="region of interest" description="Disordered" evidence="1">
    <location>
        <begin position="588"/>
        <end position="645"/>
    </location>
</feature>
<keyword evidence="2" id="KW-0812">Transmembrane</keyword>
<evidence type="ECO:0000313" key="3">
    <source>
        <dbReference type="EMBL" id="KAG9240561.1"/>
    </source>
</evidence>
<sequence>MATSIPELLARGINSTSDYGTIAQVQANTTSGTNSSQTTLYLIQDLMFAQSKSVRTSTIILATSSVLAAFATAASILYDCYWASKRCNPKFKASKFCVSSIHPAETFPLILSIGIILQGLLFAGAQGKGMDSLFIKGCAALAQFVWPALFIVPYLQTVFGLECALRSLRKLPFQARGKYDVTICTVAVVLMTVGTWIVSFLDPEPDTCFASLVWYVSAFGLEGLVAMSICAGLMLISAVTIFVRLLFVNMIDQHQRIAASRMVYYLILGILSLAFTIPYFISQTVGNGDLKADMIATVVLNLSGLMNGLLQLFLRSNTATSSFGSKNGRTWNIKKHQIRMFGPNELAFNNLMADPVSGPRGGIPVSTSQTNLVGYEKEQVTNMESTRSPPFNRAPIKYNPLKYNPFTSNATAFGQAATGPIYELPSDPVSSPQRGHEQKQSYHLFPNRPDGNSRQETTSVYDISDLLAPPDIFGGKSRHRRDSSVVSSATVQIGLRLSNFVMAPSQADMNMLSLPSTAYNANSARSTPPLQIQTNVRPMSPQNAPQNFPFLPNLLNIGVKFPTPCEATSAIYIDKILPPTPVNTNSYMSPPLTAIPRTSQQEGEAASAPVQLSPTVYSPSSSKLPARSNLSREPPQITENMADWI</sequence>
<keyword evidence="2" id="KW-1133">Transmembrane helix</keyword>
<feature type="transmembrane region" description="Helical" evidence="2">
    <location>
        <begin position="144"/>
        <end position="165"/>
    </location>
</feature>
<proteinExistence type="predicted"/>
<feature type="transmembrane region" description="Helical" evidence="2">
    <location>
        <begin position="213"/>
        <end position="243"/>
    </location>
</feature>
<dbReference type="AlphaFoldDB" id="A0A9P7YVK8"/>
<dbReference type="EMBL" id="MU254407">
    <property type="protein sequence ID" value="KAG9240561.1"/>
    <property type="molecule type" value="Genomic_DNA"/>
</dbReference>
<keyword evidence="2" id="KW-0472">Membrane</keyword>
<comment type="caution">
    <text evidence="3">The sequence shown here is derived from an EMBL/GenBank/DDBJ whole genome shotgun (WGS) entry which is preliminary data.</text>
</comment>
<feature type="transmembrane region" description="Helical" evidence="2">
    <location>
        <begin position="294"/>
        <end position="314"/>
    </location>
</feature>
<accession>A0A9P7YVK8</accession>
<evidence type="ECO:0000313" key="4">
    <source>
        <dbReference type="Proteomes" id="UP000887226"/>
    </source>
</evidence>
<name>A0A9P7YVK8_9HELO</name>
<evidence type="ECO:0000256" key="1">
    <source>
        <dbReference type="SAM" id="MobiDB-lite"/>
    </source>
</evidence>
<organism evidence="3 4">
    <name type="scientific">Calycina marina</name>
    <dbReference type="NCBI Taxonomy" id="1763456"/>
    <lineage>
        <taxon>Eukaryota</taxon>
        <taxon>Fungi</taxon>
        <taxon>Dikarya</taxon>
        <taxon>Ascomycota</taxon>
        <taxon>Pezizomycotina</taxon>
        <taxon>Leotiomycetes</taxon>
        <taxon>Helotiales</taxon>
        <taxon>Pezizellaceae</taxon>
        <taxon>Calycina</taxon>
    </lineage>
</organism>
<feature type="transmembrane region" description="Helical" evidence="2">
    <location>
        <begin position="177"/>
        <end position="201"/>
    </location>
</feature>
<evidence type="ECO:0000256" key="2">
    <source>
        <dbReference type="SAM" id="Phobius"/>
    </source>
</evidence>